<evidence type="ECO:0000256" key="2">
    <source>
        <dbReference type="SAM" id="MobiDB-lite"/>
    </source>
</evidence>
<dbReference type="EMBL" id="CP029535">
    <property type="protein sequence ID" value="AYU83435.1"/>
    <property type="molecule type" value="Genomic_DNA"/>
</dbReference>
<dbReference type="VEuPathDB" id="TriTrypDB:LdCL_360014100"/>
<feature type="compositionally biased region" description="Low complexity" evidence="2">
    <location>
        <begin position="561"/>
        <end position="571"/>
    </location>
</feature>
<organism evidence="3 4">
    <name type="scientific">Leishmania donovani</name>
    <dbReference type="NCBI Taxonomy" id="5661"/>
    <lineage>
        <taxon>Eukaryota</taxon>
        <taxon>Discoba</taxon>
        <taxon>Euglenozoa</taxon>
        <taxon>Kinetoplastea</taxon>
        <taxon>Metakinetoplastina</taxon>
        <taxon>Trypanosomatida</taxon>
        <taxon>Trypanosomatidae</taxon>
        <taxon>Leishmaniinae</taxon>
        <taxon>Leishmania</taxon>
    </lineage>
</organism>
<dbReference type="CDD" id="cd00030">
    <property type="entry name" value="C2"/>
    <property type="match status" value="1"/>
</dbReference>
<dbReference type="VEuPathDB" id="TriTrypDB:LdBPK_360910.1"/>
<feature type="region of interest" description="Disordered" evidence="2">
    <location>
        <begin position="704"/>
        <end position="737"/>
    </location>
</feature>
<dbReference type="AlphaFoldDB" id="A0A3Q8IIS1"/>
<feature type="coiled-coil region" evidence="1">
    <location>
        <begin position="141"/>
        <end position="189"/>
    </location>
</feature>
<feature type="region of interest" description="Disordered" evidence="2">
    <location>
        <begin position="263"/>
        <end position="282"/>
    </location>
</feature>
<protein>
    <submittedName>
        <fullName evidence="3">Uncharacterized protein</fullName>
    </submittedName>
</protein>
<reference evidence="3 4" key="1">
    <citation type="journal article" date="2018" name="Sci. Rep.">
        <title>A complete Leishmania donovani reference genome identifies novel genetic variations associated with virulence.</title>
        <authorList>
            <person name="Lypaczewski P."/>
            <person name="Hoshizaki J."/>
            <person name="Zhang W.-W."/>
            <person name="McCall L.-I."/>
            <person name="Torcivia-Rodriguez J."/>
            <person name="Simonyan V."/>
            <person name="Kaur A."/>
            <person name="Dewar K."/>
            <person name="Matlashewski G."/>
        </authorList>
    </citation>
    <scope>NUCLEOTIDE SEQUENCE [LARGE SCALE GENOMIC DNA]</scope>
    <source>
        <strain evidence="3 4">LdCL</strain>
    </source>
</reference>
<feature type="region of interest" description="Disordered" evidence="2">
    <location>
        <begin position="223"/>
        <end position="247"/>
    </location>
</feature>
<keyword evidence="4" id="KW-1185">Reference proteome</keyword>
<dbReference type="OrthoDB" id="273824at2759"/>
<feature type="compositionally biased region" description="Polar residues" evidence="2">
    <location>
        <begin position="604"/>
        <end position="613"/>
    </location>
</feature>
<evidence type="ECO:0000313" key="4">
    <source>
        <dbReference type="Proteomes" id="UP000274082"/>
    </source>
</evidence>
<accession>A0A3Q8IIS1</accession>
<sequence>MWSTGVDVGGREVHVRLSPGVYRAAYSAPLANIDAGPDCASTAAIPPKDVAKALSDARSRFHQLRDLRRELSGRHLPNTDGFSAAAAPAVHASSAFPSTLPTATLAQASLSVTCTPSAASFGLPLDRLSADDPATRSVLRTAAAERALRLQQAENDELKRAMVTQQQEAAQMQCLIDRLSSELTEMRQTVLRQTATMKSLAAEMERRDVYHLIKEKHRSQAAASAVATANASPGTLSSQSSLSHQQRLAQLEHQLEQLTKEKAELQQQVSHLSSRHGGKRQSTPAIEVIDKDDDLVGEGSGADGSVLSARVELQRLVQALGAILQAGASPLARIGAFSEPIYELELSRVTRLAPARTQRDPDDDARAPGKVNSVVCICGPYSMRDVLLRVQLVTENAGSLMRRSRGLEGVPLQSPGRCVLYAMRDTCSAVRICLYKGVANTEVETGEPCSTESPAPTATATVAVHTLIATALASGNELETRHAAYSVHTVHLVDDKGGLRDTVTFWVRVTEVQYRRYSGYRGISCIDSDVDGRRCASPFQSPRTLEPGGVRIRERSATPLSSADAGSAEGESVTKNLQRGQRLGPMLSPSRNDDATPMKGQRLFTHSSFSCSTAPPAPTDDADSRGSAEKAKGILEQVEPQTKPLPALLTPSEDSKKAVTRAAAAVFCSGSKTPITFDGTSESQITDDSALAAARTTTLLPVYGTPAPMPPRLAASSDPSSTVGVRPTPSAPNLSWPPPPPVAVVPAPPLSSTPTSTPPADAAYAMRMRIKEVHFLHEGCEDDLVEDMLEQCSLQVVVRVDGEPVFTAPTRRNSSHAVWGAEEGSFTRTLTTGQEVRFEVLHGDKARSQAVLPASEILNASGEKELTLLSVSGGSPCGLLTMVFEGSV</sequence>
<dbReference type="VEuPathDB" id="TriTrypDB:LDHU3_36.1210"/>
<dbReference type="Proteomes" id="UP000274082">
    <property type="component" value="Chromosome 36"/>
</dbReference>
<proteinExistence type="predicted"/>
<gene>
    <name evidence="3" type="ORF">LdCL_360014100</name>
</gene>
<evidence type="ECO:0000256" key="1">
    <source>
        <dbReference type="SAM" id="Coils"/>
    </source>
</evidence>
<keyword evidence="1" id="KW-0175">Coiled coil</keyword>
<feature type="region of interest" description="Disordered" evidence="2">
    <location>
        <begin position="536"/>
        <end position="628"/>
    </location>
</feature>
<name>A0A3Q8IIS1_LEIDO</name>
<evidence type="ECO:0000313" key="3">
    <source>
        <dbReference type="EMBL" id="AYU83435.1"/>
    </source>
</evidence>